<feature type="transmembrane region" description="Helical" evidence="7">
    <location>
        <begin position="118"/>
        <end position="137"/>
    </location>
</feature>
<evidence type="ECO:0000313" key="9">
    <source>
        <dbReference type="EMBL" id="MCD7109274.1"/>
    </source>
</evidence>
<evidence type="ECO:0000256" key="5">
    <source>
        <dbReference type="ARBA" id="ARBA00022989"/>
    </source>
</evidence>
<dbReference type="Proteomes" id="UP001139089">
    <property type="component" value="Unassembled WGS sequence"/>
</dbReference>
<dbReference type="InterPro" id="IPR035906">
    <property type="entry name" value="MetI-like_sf"/>
</dbReference>
<sequence length="265" mass="27777">MRAFHAALGLGVLVLIWQAGTAVFSPPAYLLPSPLAVAAVFREQSAFLLSQSLVTLSEILIGLVAGAALGAGTAFVLAASPRIGPFVWPTILILQALPVFVLAPILVVWLGFGMASKVAMTVLIIFFPVASAFADGLNRTERDIVDAVSLTQASHWQALVSVRAPLALPSLVSGLRVAAPLAPLGAVVGEWVGASAGLGFVMVQANARMQTATVFAAMVVLAVMTLLLRLLVDLLTARLAPWAREGDRLHPEHRSSQPVPSRRSA</sequence>
<evidence type="ECO:0000256" key="3">
    <source>
        <dbReference type="ARBA" id="ARBA00022475"/>
    </source>
</evidence>
<gene>
    <name evidence="9" type="ORF">LRX75_09465</name>
</gene>
<dbReference type="AlphaFoldDB" id="A0A9X1NSL9"/>
<dbReference type="PROSITE" id="PS50928">
    <property type="entry name" value="ABC_TM1"/>
    <property type="match status" value="1"/>
</dbReference>
<evidence type="ECO:0000256" key="4">
    <source>
        <dbReference type="ARBA" id="ARBA00022692"/>
    </source>
</evidence>
<evidence type="ECO:0000256" key="7">
    <source>
        <dbReference type="RuleBase" id="RU363032"/>
    </source>
</evidence>
<accession>A0A9X1NSL9</accession>
<organism evidence="9 10">
    <name type="scientific">Rhizobium quercicola</name>
    <dbReference type="NCBI Taxonomy" id="2901226"/>
    <lineage>
        <taxon>Bacteria</taxon>
        <taxon>Pseudomonadati</taxon>
        <taxon>Pseudomonadota</taxon>
        <taxon>Alphaproteobacteria</taxon>
        <taxon>Hyphomicrobiales</taxon>
        <taxon>Rhizobiaceae</taxon>
        <taxon>Rhizobium/Agrobacterium group</taxon>
        <taxon>Rhizobium</taxon>
    </lineage>
</organism>
<evidence type="ECO:0000256" key="1">
    <source>
        <dbReference type="ARBA" id="ARBA00004651"/>
    </source>
</evidence>
<feature type="transmembrane region" description="Helical" evidence="7">
    <location>
        <begin position="212"/>
        <end position="232"/>
    </location>
</feature>
<keyword evidence="6 7" id="KW-0472">Membrane</keyword>
<dbReference type="Gene3D" id="1.10.3720.10">
    <property type="entry name" value="MetI-like"/>
    <property type="match status" value="1"/>
</dbReference>
<keyword evidence="5 7" id="KW-1133">Transmembrane helix</keyword>
<keyword evidence="4 7" id="KW-0812">Transmembrane</keyword>
<keyword evidence="10" id="KW-1185">Reference proteome</keyword>
<dbReference type="CDD" id="cd06261">
    <property type="entry name" value="TM_PBP2"/>
    <property type="match status" value="1"/>
</dbReference>
<feature type="transmembrane region" description="Helical" evidence="7">
    <location>
        <begin position="59"/>
        <end position="79"/>
    </location>
</feature>
<evidence type="ECO:0000259" key="8">
    <source>
        <dbReference type="PROSITE" id="PS50928"/>
    </source>
</evidence>
<feature type="transmembrane region" description="Helical" evidence="7">
    <location>
        <begin position="91"/>
        <end position="112"/>
    </location>
</feature>
<protein>
    <submittedName>
        <fullName evidence="9">ABC transporter permease</fullName>
    </submittedName>
</protein>
<dbReference type="PANTHER" id="PTHR30151">
    <property type="entry name" value="ALKANE SULFONATE ABC TRANSPORTER-RELATED, MEMBRANE SUBUNIT"/>
    <property type="match status" value="1"/>
</dbReference>
<comment type="caution">
    <text evidence="9">The sequence shown here is derived from an EMBL/GenBank/DDBJ whole genome shotgun (WGS) entry which is preliminary data.</text>
</comment>
<dbReference type="SUPFAM" id="SSF161098">
    <property type="entry name" value="MetI-like"/>
    <property type="match status" value="1"/>
</dbReference>
<evidence type="ECO:0000313" key="10">
    <source>
        <dbReference type="Proteomes" id="UP001139089"/>
    </source>
</evidence>
<feature type="domain" description="ABC transmembrane type-1" evidence="8">
    <location>
        <begin position="48"/>
        <end position="236"/>
    </location>
</feature>
<dbReference type="EMBL" id="JAJOZR010000005">
    <property type="protein sequence ID" value="MCD7109274.1"/>
    <property type="molecule type" value="Genomic_DNA"/>
</dbReference>
<comment type="subcellular location">
    <subcellularLocation>
        <location evidence="1 7">Cell membrane</location>
        <topology evidence="1 7">Multi-pass membrane protein</topology>
    </subcellularLocation>
</comment>
<evidence type="ECO:0000256" key="6">
    <source>
        <dbReference type="ARBA" id="ARBA00023136"/>
    </source>
</evidence>
<keyword evidence="2 7" id="KW-0813">Transport</keyword>
<reference evidence="9" key="1">
    <citation type="submission" date="2021-12" db="EMBL/GenBank/DDBJ databases">
        <authorList>
            <person name="Li Y."/>
        </authorList>
    </citation>
    <scope>NUCLEOTIDE SEQUENCE</scope>
    <source>
        <strain evidence="9">DKSPLA3</strain>
    </source>
</reference>
<dbReference type="GO" id="GO:0055085">
    <property type="term" value="P:transmembrane transport"/>
    <property type="evidence" value="ECO:0007669"/>
    <property type="project" value="InterPro"/>
</dbReference>
<dbReference type="PANTHER" id="PTHR30151:SF20">
    <property type="entry name" value="ABC TRANSPORTER PERMEASE PROTEIN HI_0355-RELATED"/>
    <property type="match status" value="1"/>
</dbReference>
<name>A0A9X1NSL9_9HYPH</name>
<dbReference type="RefSeq" id="WP_231813753.1">
    <property type="nucleotide sequence ID" value="NZ_JAJOZR010000005.1"/>
</dbReference>
<evidence type="ECO:0000256" key="2">
    <source>
        <dbReference type="ARBA" id="ARBA00022448"/>
    </source>
</evidence>
<dbReference type="GO" id="GO:0005886">
    <property type="term" value="C:plasma membrane"/>
    <property type="evidence" value="ECO:0007669"/>
    <property type="project" value="UniProtKB-SubCell"/>
</dbReference>
<comment type="similarity">
    <text evidence="7">Belongs to the binding-protein-dependent transport system permease family.</text>
</comment>
<dbReference type="Pfam" id="PF00528">
    <property type="entry name" value="BPD_transp_1"/>
    <property type="match status" value="1"/>
</dbReference>
<dbReference type="InterPro" id="IPR000515">
    <property type="entry name" value="MetI-like"/>
</dbReference>
<keyword evidence="3" id="KW-1003">Cell membrane</keyword>
<proteinExistence type="inferred from homology"/>